<dbReference type="PANTHER" id="PTHR45138">
    <property type="entry name" value="REGULATORY COMPONENTS OF SENSORY TRANSDUCTION SYSTEM"/>
    <property type="match status" value="1"/>
</dbReference>
<dbReference type="InterPro" id="IPR050469">
    <property type="entry name" value="Diguanylate_Cyclase"/>
</dbReference>
<evidence type="ECO:0000256" key="4">
    <source>
        <dbReference type="SAM" id="Phobius"/>
    </source>
</evidence>
<proteinExistence type="predicted"/>
<dbReference type="PATRIC" id="fig|882211.3.peg.2014"/>
<evidence type="ECO:0000256" key="2">
    <source>
        <dbReference type="ARBA" id="ARBA00004533"/>
    </source>
</evidence>
<gene>
    <name evidence="6" type="ORF">SAMN04489800_4410</name>
</gene>
<dbReference type="InterPro" id="IPR043128">
    <property type="entry name" value="Rev_trsase/Diguanyl_cyclase"/>
</dbReference>
<reference evidence="6" key="1">
    <citation type="submission" date="2016-10" db="EMBL/GenBank/DDBJ databases">
        <authorList>
            <person name="Varghese N."/>
            <person name="Submissions S."/>
        </authorList>
    </citation>
    <scope>NUCLEOTIDE SEQUENCE [LARGE SCALE GENOMIC DNA]</scope>
    <source>
        <strain evidence="6">LMG 25555</strain>
    </source>
</reference>
<evidence type="ECO:0000256" key="3">
    <source>
        <dbReference type="ARBA" id="ARBA00012528"/>
    </source>
</evidence>
<feature type="domain" description="GGDEF" evidence="5">
    <location>
        <begin position="214"/>
        <end position="348"/>
    </location>
</feature>
<evidence type="ECO:0000259" key="5">
    <source>
        <dbReference type="PROSITE" id="PS50887"/>
    </source>
</evidence>
<dbReference type="InterPro" id="IPR007894">
    <property type="entry name" value="MASE2"/>
</dbReference>
<feature type="transmembrane region" description="Helical" evidence="4">
    <location>
        <begin position="16"/>
        <end position="35"/>
    </location>
</feature>
<dbReference type="GO" id="GO:0052621">
    <property type="term" value="F:diguanylate cyclase activity"/>
    <property type="evidence" value="ECO:0007669"/>
    <property type="project" value="UniProtKB-EC"/>
</dbReference>
<dbReference type="EMBL" id="FNUD01000002">
    <property type="protein sequence ID" value="SEF08028.1"/>
    <property type="molecule type" value="Genomic_DNA"/>
</dbReference>
<dbReference type="FunFam" id="3.30.70.270:FF:000001">
    <property type="entry name" value="Diguanylate cyclase domain protein"/>
    <property type="match status" value="1"/>
</dbReference>
<keyword evidence="4" id="KW-0472">Membrane</keyword>
<dbReference type="PANTHER" id="PTHR45138:SF24">
    <property type="entry name" value="DIGUANYLATE CYCLASE DGCC-RELATED"/>
    <property type="match status" value="1"/>
</dbReference>
<feature type="transmembrane region" description="Helical" evidence="4">
    <location>
        <begin position="41"/>
        <end position="59"/>
    </location>
</feature>
<dbReference type="NCBIfam" id="TIGR00254">
    <property type="entry name" value="GGDEF"/>
    <property type="match status" value="1"/>
</dbReference>
<dbReference type="GO" id="GO:1902201">
    <property type="term" value="P:negative regulation of bacterial-type flagellum-dependent cell motility"/>
    <property type="evidence" value="ECO:0007669"/>
    <property type="project" value="TreeGrafter"/>
</dbReference>
<evidence type="ECO:0000313" key="6">
    <source>
        <dbReference type="EMBL" id="SEF08028.1"/>
    </source>
</evidence>
<dbReference type="AlphaFoldDB" id="A0A0J6GCS3"/>
<dbReference type="InterPro" id="IPR029787">
    <property type="entry name" value="Nucleotide_cyclase"/>
</dbReference>
<accession>A0A0J6GCS3</accession>
<comment type="caution">
    <text evidence="6">The sequence shown here is derived from an EMBL/GenBank/DDBJ whole genome shotgun (WGS) entry which is preliminary data.</text>
</comment>
<feature type="transmembrane region" description="Helical" evidence="4">
    <location>
        <begin position="80"/>
        <end position="104"/>
    </location>
</feature>
<comment type="subcellular location">
    <subcellularLocation>
        <location evidence="2">Cell inner membrane</location>
    </subcellularLocation>
</comment>
<keyword evidence="4" id="KW-1133">Transmembrane helix</keyword>
<dbReference type="SUPFAM" id="SSF55073">
    <property type="entry name" value="Nucleotide cyclase"/>
    <property type="match status" value="1"/>
</dbReference>
<keyword evidence="7" id="KW-1185">Reference proteome</keyword>
<comment type="cofactor">
    <cofactor evidence="1">
        <name>Mg(2+)</name>
        <dbReference type="ChEBI" id="CHEBI:18420"/>
    </cofactor>
</comment>
<dbReference type="Gene3D" id="3.30.70.270">
    <property type="match status" value="1"/>
</dbReference>
<dbReference type="InterPro" id="IPR000160">
    <property type="entry name" value="GGDEF_dom"/>
</dbReference>
<dbReference type="Pfam" id="PF00990">
    <property type="entry name" value="GGDEF"/>
    <property type="match status" value="1"/>
</dbReference>
<evidence type="ECO:0000313" key="7">
    <source>
        <dbReference type="Proteomes" id="UP000183613"/>
    </source>
</evidence>
<dbReference type="CDD" id="cd01949">
    <property type="entry name" value="GGDEF"/>
    <property type="match status" value="1"/>
</dbReference>
<dbReference type="EC" id="2.7.7.65" evidence="3"/>
<dbReference type="RefSeq" id="WP_048359792.1">
    <property type="nucleotide sequence ID" value="NZ_FNUD01000002.1"/>
</dbReference>
<organism evidence="6 7">
    <name type="scientific">Pseudomonas deceptionensis</name>
    <dbReference type="NCBI Taxonomy" id="882211"/>
    <lineage>
        <taxon>Bacteria</taxon>
        <taxon>Pseudomonadati</taxon>
        <taxon>Pseudomonadota</taxon>
        <taxon>Gammaproteobacteria</taxon>
        <taxon>Pseudomonadales</taxon>
        <taxon>Pseudomonadaceae</taxon>
        <taxon>Pseudomonas</taxon>
    </lineage>
</organism>
<dbReference type="GO" id="GO:0005886">
    <property type="term" value="C:plasma membrane"/>
    <property type="evidence" value="ECO:0007669"/>
    <property type="project" value="UniProtKB-SubCell"/>
</dbReference>
<evidence type="ECO:0000256" key="1">
    <source>
        <dbReference type="ARBA" id="ARBA00001946"/>
    </source>
</evidence>
<feature type="transmembrane region" description="Helical" evidence="4">
    <location>
        <begin position="146"/>
        <end position="167"/>
    </location>
</feature>
<name>A0A0J6GCS3_PSEDM</name>
<dbReference type="Proteomes" id="UP000183613">
    <property type="component" value="Unassembled WGS sequence"/>
</dbReference>
<sequence length="361" mass="39841">MDNKRGKGLSFARRIYAPRAIGSGFGGLSLIAALHPLDRPMWLWGLLLLNALVWPHLAFQLSSRAAYPYQTERRNILIDSLCGGFWAATIQFNALPTVIIVSMMMMHNVSAAGPRFLLYGVLAQLAGVFISLLIFGAAFTPATTSLQVYACLPVLILYPLSVGMVSYRLAITLAEHKRALSTLSRTDSLTGLLNHGSWKDLLQLSFLQSRESHSPATLALIDIDHFKQINDTYGHIVGDCVLRQLSKELKDSLRAQDLAGRYGGDEFCVILPNRSLHQAQEIMEQLRQVFCNYQHADEPQLQISVSLSIGLASCRPEFQNASTWLNEADKALYVAKNTGRNKISIGAADTLPESVLSRSPE</sequence>
<dbReference type="SMART" id="SM00267">
    <property type="entry name" value="GGDEF"/>
    <property type="match status" value="1"/>
</dbReference>
<dbReference type="PROSITE" id="PS50887">
    <property type="entry name" value="GGDEF"/>
    <property type="match status" value="1"/>
</dbReference>
<dbReference type="OrthoDB" id="9812260at2"/>
<dbReference type="Pfam" id="PF05230">
    <property type="entry name" value="MASE2"/>
    <property type="match status" value="1"/>
</dbReference>
<feature type="transmembrane region" description="Helical" evidence="4">
    <location>
        <begin position="116"/>
        <end position="139"/>
    </location>
</feature>
<dbReference type="GO" id="GO:0043709">
    <property type="term" value="P:cell adhesion involved in single-species biofilm formation"/>
    <property type="evidence" value="ECO:0007669"/>
    <property type="project" value="TreeGrafter"/>
</dbReference>
<keyword evidence="4" id="KW-0812">Transmembrane</keyword>
<protein>
    <recommendedName>
        <fullName evidence="3">diguanylate cyclase</fullName>
        <ecNumber evidence="3">2.7.7.65</ecNumber>
    </recommendedName>
</protein>